<keyword evidence="1" id="KW-0812">Transmembrane</keyword>
<evidence type="ECO:0000256" key="1">
    <source>
        <dbReference type="SAM" id="Phobius"/>
    </source>
</evidence>
<keyword evidence="2" id="KW-0496">Mitochondrion</keyword>
<evidence type="ECO:0000313" key="2">
    <source>
        <dbReference type="EMBL" id="KUM47896.1"/>
    </source>
</evidence>
<dbReference type="EMBL" id="LKAM01000006">
    <property type="protein sequence ID" value="KUM47896.1"/>
    <property type="molecule type" value="Genomic_DNA"/>
</dbReference>
<geneLocation type="mitochondrion" evidence="2"/>
<keyword evidence="1" id="KW-1133">Transmembrane helix</keyword>
<comment type="caution">
    <text evidence="2">The sequence shown here is derived from an EMBL/GenBank/DDBJ whole genome shotgun (WGS) entry which is preliminary data.</text>
</comment>
<proteinExistence type="predicted"/>
<keyword evidence="1" id="KW-0472">Membrane</keyword>
<gene>
    <name evidence="2" type="ORF">ABT39_MTgene4891</name>
</gene>
<sequence>MKPLAEDKFKMLREYLGLLENMFLVKRKEGVLIFALLLRTCSTFIFSWSAWCRSSSFLFNLLSINHERNR</sequence>
<feature type="transmembrane region" description="Helical" evidence="1">
    <location>
        <begin position="31"/>
        <end position="51"/>
    </location>
</feature>
<reference evidence="2" key="1">
    <citation type="journal article" date="2015" name="Genome Biol. Evol.">
        <title>Organellar Genomes of White Spruce (Picea glauca): Assembly and Annotation.</title>
        <authorList>
            <person name="Jackman S.D."/>
            <person name="Warren R.L."/>
            <person name="Gibb E.A."/>
            <person name="Vandervalk B.P."/>
            <person name="Mohamadi H."/>
            <person name="Chu J."/>
            <person name="Raymond A."/>
            <person name="Pleasance S."/>
            <person name="Coope R."/>
            <person name="Wildung M.R."/>
            <person name="Ritland C.E."/>
            <person name="Bousquet J."/>
            <person name="Jones S.J."/>
            <person name="Bohlmann J."/>
            <person name="Birol I."/>
        </authorList>
    </citation>
    <scope>NUCLEOTIDE SEQUENCE [LARGE SCALE GENOMIC DNA]</scope>
    <source>
        <tissue evidence="2">Flushing bud</tissue>
    </source>
</reference>
<accession>A0A101LYV3</accession>
<organism evidence="2">
    <name type="scientific">Picea glauca</name>
    <name type="common">White spruce</name>
    <name type="synonym">Pinus glauca</name>
    <dbReference type="NCBI Taxonomy" id="3330"/>
    <lineage>
        <taxon>Eukaryota</taxon>
        <taxon>Viridiplantae</taxon>
        <taxon>Streptophyta</taxon>
        <taxon>Embryophyta</taxon>
        <taxon>Tracheophyta</taxon>
        <taxon>Spermatophyta</taxon>
        <taxon>Pinopsida</taxon>
        <taxon>Pinidae</taxon>
        <taxon>Conifers I</taxon>
        <taxon>Pinales</taxon>
        <taxon>Pinaceae</taxon>
        <taxon>Picea</taxon>
    </lineage>
</organism>
<dbReference type="AlphaFoldDB" id="A0A101LYV3"/>
<name>A0A101LYV3_PICGL</name>
<protein>
    <submittedName>
        <fullName evidence="2">Uncharacterized protein</fullName>
    </submittedName>
</protein>